<sequence>MTTRAGGCWDYNQSIGKYGASVSLRLRSAGTPFSFRFWSSVKEVTSSGKLAYIFGKYSRHRVNAAGLVPEQTRLLDGNGHKGWYHRQGVWGRNGDSDTKARRRTHLHLSSGTGRRASVSVPCVLDLPPLSLLVLDAELLEVDFTAATGSGVWGETSVMRVSTVGNRKTVDSTETGGVGAESFTAVVGATTKVSVTDSCRGDDRMTREDEHRGGIPVRGCGEGEEETATVIRGVRVVGKILKSYGERR</sequence>
<reference evidence="2 3" key="1">
    <citation type="journal article" date="2021" name="Elife">
        <title>Chloroplast acquisition without the gene transfer in kleptoplastic sea slugs, Plakobranchus ocellatus.</title>
        <authorList>
            <person name="Maeda T."/>
            <person name="Takahashi S."/>
            <person name="Yoshida T."/>
            <person name="Shimamura S."/>
            <person name="Takaki Y."/>
            <person name="Nagai Y."/>
            <person name="Toyoda A."/>
            <person name="Suzuki Y."/>
            <person name="Arimoto A."/>
            <person name="Ishii H."/>
            <person name="Satoh N."/>
            <person name="Nishiyama T."/>
            <person name="Hasebe M."/>
            <person name="Maruyama T."/>
            <person name="Minagawa J."/>
            <person name="Obokata J."/>
            <person name="Shigenobu S."/>
        </authorList>
    </citation>
    <scope>NUCLEOTIDE SEQUENCE [LARGE SCALE GENOMIC DNA]</scope>
</reference>
<protein>
    <submittedName>
        <fullName evidence="2">Uncharacterized protein</fullName>
    </submittedName>
</protein>
<dbReference type="EMBL" id="BMAT01003508">
    <property type="protein sequence ID" value="GFS26927.1"/>
    <property type="molecule type" value="Genomic_DNA"/>
</dbReference>
<evidence type="ECO:0000313" key="3">
    <source>
        <dbReference type="Proteomes" id="UP000762676"/>
    </source>
</evidence>
<gene>
    <name evidence="2" type="ORF">ElyMa_001734500</name>
</gene>
<evidence type="ECO:0000256" key="1">
    <source>
        <dbReference type="SAM" id="MobiDB-lite"/>
    </source>
</evidence>
<feature type="region of interest" description="Disordered" evidence="1">
    <location>
        <begin position="199"/>
        <end position="220"/>
    </location>
</feature>
<dbReference type="Proteomes" id="UP000762676">
    <property type="component" value="Unassembled WGS sequence"/>
</dbReference>
<organism evidence="2 3">
    <name type="scientific">Elysia marginata</name>
    <dbReference type="NCBI Taxonomy" id="1093978"/>
    <lineage>
        <taxon>Eukaryota</taxon>
        <taxon>Metazoa</taxon>
        <taxon>Spiralia</taxon>
        <taxon>Lophotrochozoa</taxon>
        <taxon>Mollusca</taxon>
        <taxon>Gastropoda</taxon>
        <taxon>Heterobranchia</taxon>
        <taxon>Euthyneura</taxon>
        <taxon>Panpulmonata</taxon>
        <taxon>Sacoglossa</taxon>
        <taxon>Placobranchoidea</taxon>
        <taxon>Plakobranchidae</taxon>
        <taxon>Elysia</taxon>
    </lineage>
</organism>
<accession>A0AAV4JVY5</accession>
<name>A0AAV4JVY5_9GAST</name>
<comment type="caution">
    <text evidence="2">The sequence shown here is derived from an EMBL/GenBank/DDBJ whole genome shotgun (WGS) entry which is preliminary data.</text>
</comment>
<evidence type="ECO:0000313" key="2">
    <source>
        <dbReference type="EMBL" id="GFS26927.1"/>
    </source>
</evidence>
<proteinExistence type="predicted"/>
<keyword evidence="3" id="KW-1185">Reference proteome</keyword>
<dbReference type="AlphaFoldDB" id="A0AAV4JVY5"/>
<feature type="compositionally biased region" description="Basic and acidic residues" evidence="1">
    <location>
        <begin position="199"/>
        <end position="212"/>
    </location>
</feature>